<dbReference type="EMBL" id="RJSF01000001">
    <property type="protein sequence ID" value="RNM17913.1"/>
    <property type="molecule type" value="Genomic_DNA"/>
</dbReference>
<dbReference type="RefSeq" id="WP_123220838.1">
    <property type="nucleotide sequence ID" value="NZ_RJSF01000001.1"/>
</dbReference>
<keyword evidence="3" id="KW-0255">Endonuclease</keyword>
<dbReference type="GO" id="GO:0004519">
    <property type="term" value="F:endonuclease activity"/>
    <property type="evidence" value="ECO:0007669"/>
    <property type="project" value="UniProtKB-KW"/>
</dbReference>
<keyword evidence="1" id="KW-1133">Transmembrane helix</keyword>
<feature type="transmembrane region" description="Helical" evidence="1">
    <location>
        <begin position="15"/>
        <end position="39"/>
    </location>
</feature>
<reference evidence="3 4" key="1">
    <citation type="submission" date="2018-11" db="EMBL/GenBank/DDBJ databases">
        <authorList>
            <person name="Li F."/>
        </authorList>
    </citation>
    <scope>NUCLEOTIDE SEQUENCE [LARGE SCALE GENOMIC DNA]</scope>
    <source>
        <strain evidence="3 4">Gsoil 818</strain>
    </source>
</reference>
<evidence type="ECO:0000256" key="1">
    <source>
        <dbReference type="SAM" id="Phobius"/>
    </source>
</evidence>
<protein>
    <submittedName>
        <fullName evidence="3">Endonuclease/exonuclease/phosphatase family protein</fullName>
    </submittedName>
</protein>
<organism evidence="3 4">
    <name type="scientific">Nocardioides pocheonensis</name>
    <dbReference type="NCBI Taxonomy" id="661485"/>
    <lineage>
        <taxon>Bacteria</taxon>
        <taxon>Bacillati</taxon>
        <taxon>Actinomycetota</taxon>
        <taxon>Actinomycetes</taxon>
        <taxon>Propionibacteriales</taxon>
        <taxon>Nocardioidaceae</taxon>
        <taxon>Nocardioides</taxon>
    </lineage>
</organism>
<keyword evidence="1" id="KW-0812">Transmembrane</keyword>
<sequence length="308" mass="33347">MLLSVCRLLTPSQHLLVLATAFVPFALVGYAAAALAWSAVHRLGDHDRRRLVSTAAVLVSVAGLLFHAALQVPSYAGSHASGRADLTVLTANLRLGLGDTAEVTRLAERSHADVVVLEEVTPLAFAGLEKLRQELPHQGGEPFAGARGTVVFSRYPLQDEEQLKVFNSAWVVRVDAPRPFSLVAVHTSQPWVTPQLWTSDHRAVLWNTTLALRRGPVVMAGDFNATLDHRPMRDLLGLGLSDAARQSDAGWQPTWPSDPGVGHALPFGLGVMAIDHVLVSKQFSTISTHTYRIARSDHRALLARIALS</sequence>
<dbReference type="OrthoDB" id="2340043at2"/>
<keyword evidence="3" id="KW-0540">Nuclease</keyword>
<evidence type="ECO:0000259" key="2">
    <source>
        <dbReference type="Pfam" id="PF03372"/>
    </source>
</evidence>
<dbReference type="Gene3D" id="3.60.10.10">
    <property type="entry name" value="Endonuclease/exonuclease/phosphatase"/>
    <property type="match status" value="1"/>
</dbReference>
<feature type="transmembrane region" description="Helical" evidence="1">
    <location>
        <begin position="51"/>
        <end position="70"/>
    </location>
</feature>
<keyword evidence="4" id="KW-1185">Reference proteome</keyword>
<proteinExistence type="predicted"/>
<dbReference type="InterPro" id="IPR005135">
    <property type="entry name" value="Endo/exonuclease/phosphatase"/>
</dbReference>
<dbReference type="InterPro" id="IPR036691">
    <property type="entry name" value="Endo/exonu/phosph_ase_sf"/>
</dbReference>
<dbReference type="SUPFAM" id="SSF56219">
    <property type="entry name" value="DNase I-like"/>
    <property type="match status" value="1"/>
</dbReference>
<dbReference type="Proteomes" id="UP000279994">
    <property type="component" value="Unassembled WGS sequence"/>
</dbReference>
<feature type="domain" description="Endonuclease/exonuclease/phosphatase" evidence="2">
    <location>
        <begin position="89"/>
        <end position="298"/>
    </location>
</feature>
<keyword evidence="3" id="KW-0378">Hydrolase</keyword>
<name>A0A3N0GZL7_9ACTN</name>
<evidence type="ECO:0000313" key="3">
    <source>
        <dbReference type="EMBL" id="RNM17913.1"/>
    </source>
</evidence>
<comment type="caution">
    <text evidence="3">The sequence shown here is derived from an EMBL/GenBank/DDBJ whole genome shotgun (WGS) entry which is preliminary data.</text>
</comment>
<keyword evidence="1" id="KW-0472">Membrane</keyword>
<dbReference type="Pfam" id="PF03372">
    <property type="entry name" value="Exo_endo_phos"/>
    <property type="match status" value="1"/>
</dbReference>
<evidence type="ECO:0000313" key="4">
    <source>
        <dbReference type="Proteomes" id="UP000279994"/>
    </source>
</evidence>
<dbReference type="GO" id="GO:0004527">
    <property type="term" value="F:exonuclease activity"/>
    <property type="evidence" value="ECO:0007669"/>
    <property type="project" value="UniProtKB-KW"/>
</dbReference>
<gene>
    <name evidence="3" type="ORF">EFL26_00030</name>
</gene>
<dbReference type="AlphaFoldDB" id="A0A3N0GZL7"/>
<keyword evidence="3" id="KW-0269">Exonuclease</keyword>
<accession>A0A3N0GZL7</accession>